<feature type="domain" description="Methyltransferase" evidence="2">
    <location>
        <begin position="40"/>
        <end position="135"/>
    </location>
</feature>
<organism evidence="3 4">
    <name type="scientific">Lentibacillus populi</name>
    <dbReference type="NCBI Taxonomy" id="1827502"/>
    <lineage>
        <taxon>Bacteria</taxon>
        <taxon>Bacillati</taxon>
        <taxon>Bacillota</taxon>
        <taxon>Bacilli</taxon>
        <taxon>Bacillales</taxon>
        <taxon>Bacillaceae</taxon>
        <taxon>Lentibacillus</taxon>
    </lineage>
</organism>
<dbReference type="InterPro" id="IPR041698">
    <property type="entry name" value="Methyltransf_25"/>
</dbReference>
<sequence>MAYRQMANFYDQLMDDAPYDKWLELTIDVFQQSGKTIRYVADLGCGTGRITTGLAKLGYNMTGVDSSEEMLSYAQQHAISEGTEILWIHQDLRELEGINGMDAVISYCDVINYITTEKELRTVFRHTAKVLQAGGLFLFDVHSLYHVQNDLANMTFSEVDEDVSYIWFCTPGEVEGEMHHDLTFFVADANDKYIRFDEYHHQRTFPIDVYKKLLHEAGFEIRNIYGDFSVKQDSIEENTERIFFIAEKRAGK</sequence>
<name>A0A9W5TTW7_9BACI</name>
<accession>A0A9W5TTW7</accession>
<evidence type="ECO:0000313" key="4">
    <source>
        <dbReference type="Proteomes" id="UP000621492"/>
    </source>
</evidence>
<evidence type="ECO:0000313" key="3">
    <source>
        <dbReference type="EMBL" id="GGB28880.1"/>
    </source>
</evidence>
<dbReference type="GO" id="GO:0032259">
    <property type="term" value="P:methylation"/>
    <property type="evidence" value="ECO:0007669"/>
    <property type="project" value="UniProtKB-KW"/>
</dbReference>
<evidence type="ECO:0000259" key="2">
    <source>
        <dbReference type="Pfam" id="PF13649"/>
    </source>
</evidence>
<dbReference type="Gene3D" id="2.20.25.110">
    <property type="entry name" value="S-adenosyl-L-methionine-dependent methyltransferases"/>
    <property type="match status" value="1"/>
</dbReference>
<dbReference type="GO" id="GO:0008168">
    <property type="term" value="F:methyltransferase activity"/>
    <property type="evidence" value="ECO:0007669"/>
    <property type="project" value="UniProtKB-KW"/>
</dbReference>
<evidence type="ECO:0000256" key="1">
    <source>
        <dbReference type="ARBA" id="ARBA00022679"/>
    </source>
</evidence>
<dbReference type="Proteomes" id="UP000621492">
    <property type="component" value="Unassembled WGS sequence"/>
</dbReference>
<dbReference type="AlphaFoldDB" id="A0A9W5TTW7"/>
<keyword evidence="4" id="KW-1185">Reference proteome</keyword>
<dbReference type="InterPro" id="IPR029063">
    <property type="entry name" value="SAM-dependent_MTases_sf"/>
</dbReference>
<protein>
    <submittedName>
        <fullName evidence="3">Methyltransferase</fullName>
    </submittedName>
</protein>
<proteinExistence type="predicted"/>
<dbReference type="Gene3D" id="3.40.50.150">
    <property type="entry name" value="Vaccinia Virus protein VP39"/>
    <property type="match status" value="1"/>
</dbReference>
<dbReference type="CDD" id="cd02440">
    <property type="entry name" value="AdoMet_MTases"/>
    <property type="match status" value="1"/>
</dbReference>
<keyword evidence="3" id="KW-0489">Methyltransferase</keyword>
<dbReference type="Pfam" id="PF13649">
    <property type="entry name" value="Methyltransf_25"/>
    <property type="match status" value="1"/>
</dbReference>
<dbReference type="EMBL" id="BMJD01000001">
    <property type="protein sequence ID" value="GGB28880.1"/>
    <property type="molecule type" value="Genomic_DNA"/>
</dbReference>
<comment type="caution">
    <text evidence="3">The sequence shown here is derived from an EMBL/GenBank/DDBJ whole genome shotgun (WGS) entry which is preliminary data.</text>
</comment>
<dbReference type="PANTHER" id="PTHR43861">
    <property type="entry name" value="TRANS-ACONITATE 2-METHYLTRANSFERASE-RELATED"/>
    <property type="match status" value="1"/>
</dbReference>
<gene>
    <name evidence="3" type="ORF">GCM10011409_02710</name>
</gene>
<dbReference type="RefSeq" id="WP_188724573.1">
    <property type="nucleotide sequence ID" value="NZ_BMJD01000001.1"/>
</dbReference>
<keyword evidence="1" id="KW-0808">Transferase</keyword>
<reference evidence="3" key="1">
    <citation type="journal article" date="2014" name="Int. J. Syst. Evol. Microbiol.">
        <title>Complete genome sequence of Corynebacterium casei LMG S-19264T (=DSM 44701T), isolated from a smear-ripened cheese.</title>
        <authorList>
            <consortium name="US DOE Joint Genome Institute (JGI-PGF)"/>
            <person name="Walter F."/>
            <person name="Albersmeier A."/>
            <person name="Kalinowski J."/>
            <person name="Ruckert C."/>
        </authorList>
    </citation>
    <scope>NUCLEOTIDE SEQUENCE</scope>
    <source>
        <strain evidence="3">CGMCC 1.15454</strain>
    </source>
</reference>
<dbReference type="SUPFAM" id="SSF53335">
    <property type="entry name" value="S-adenosyl-L-methionine-dependent methyltransferases"/>
    <property type="match status" value="1"/>
</dbReference>
<reference evidence="3" key="2">
    <citation type="submission" date="2020-09" db="EMBL/GenBank/DDBJ databases">
        <authorList>
            <person name="Sun Q."/>
            <person name="Zhou Y."/>
        </authorList>
    </citation>
    <scope>NUCLEOTIDE SEQUENCE</scope>
    <source>
        <strain evidence="3">CGMCC 1.15454</strain>
    </source>
</reference>